<dbReference type="InterPro" id="IPR027417">
    <property type="entry name" value="P-loop_NTPase"/>
</dbReference>
<dbReference type="STRING" id="97972.A0A2V1DFW2"/>
<dbReference type="GO" id="GO:0005524">
    <property type="term" value="F:ATP binding"/>
    <property type="evidence" value="ECO:0007669"/>
    <property type="project" value="InterPro"/>
</dbReference>
<evidence type="ECO:0000313" key="3">
    <source>
        <dbReference type="Proteomes" id="UP000244855"/>
    </source>
</evidence>
<dbReference type="Pfam" id="PF00004">
    <property type="entry name" value="AAA"/>
    <property type="match status" value="1"/>
</dbReference>
<gene>
    <name evidence="2" type="ORF">DM02DRAFT_569502</name>
</gene>
<dbReference type="PANTHER" id="PTHR46411:SF2">
    <property type="entry name" value="AAA+ ATPASE DOMAIN-CONTAINING PROTEIN"/>
    <property type="match status" value="1"/>
</dbReference>
<dbReference type="PANTHER" id="PTHR46411">
    <property type="entry name" value="FAMILY ATPASE, PUTATIVE-RELATED"/>
    <property type="match status" value="1"/>
</dbReference>
<dbReference type="OrthoDB" id="10042665at2759"/>
<dbReference type="InterPro" id="IPR003593">
    <property type="entry name" value="AAA+_ATPase"/>
</dbReference>
<feature type="domain" description="AAA+ ATPase" evidence="1">
    <location>
        <begin position="414"/>
        <end position="541"/>
    </location>
</feature>
<keyword evidence="3" id="KW-1185">Reference proteome</keyword>
<dbReference type="CDD" id="cd19481">
    <property type="entry name" value="RecA-like_protease"/>
    <property type="match status" value="1"/>
</dbReference>
<dbReference type="EMBL" id="KZ805463">
    <property type="protein sequence ID" value="PVH96483.1"/>
    <property type="molecule type" value="Genomic_DNA"/>
</dbReference>
<dbReference type="AlphaFoldDB" id="A0A2V1DFW2"/>
<evidence type="ECO:0000259" key="1">
    <source>
        <dbReference type="SMART" id="SM00382"/>
    </source>
</evidence>
<dbReference type="GO" id="GO:0016887">
    <property type="term" value="F:ATP hydrolysis activity"/>
    <property type="evidence" value="ECO:0007669"/>
    <property type="project" value="InterPro"/>
</dbReference>
<dbReference type="SUPFAM" id="SSF52540">
    <property type="entry name" value="P-loop containing nucleoside triphosphate hydrolases"/>
    <property type="match status" value="1"/>
</dbReference>
<protein>
    <submittedName>
        <fullName evidence="2">P-loop containing nucleoside triphosphate hydrolase protein</fullName>
    </submittedName>
</protein>
<dbReference type="InterPro" id="IPR003959">
    <property type="entry name" value="ATPase_AAA_core"/>
</dbReference>
<name>A0A2V1DFW2_9PLEO</name>
<dbReference type="Proteomes" id="UP000244855">
    <property type="component" value="Unassembled WGS sequence"/>
</dbReference>
<sequence>MSSTEKAVASAEAAVNDVKILDKPERKMIGRTDEVYNREKRRYEYRKTRSQKPDTFRFTKYVIVVRRKIDKSGFPSGTEVDVRGPRLQKALLELNKDTKGFGFQKDPPTINKRIFFHSLDGLEKLLAEAENNASPDAENIFELKAGIEFVHQEFASTFASLRTLLPNNQINFENLWTLYPPNTIVWSTDPLGHIRAYKVRQSHEATDNNGIPYLYLDTDYIDSDGTKVGWVRGHGLKFPWFLGVKSIWELRHTPLSLGIDPEKIRATLIENGKKAVQRHGRQLVEYQGSALRKVREGWMRFNPHGRVMLDPETWERMEPDNCAVPSVETITSKALMEDEEKLMLVNTMVYGYNLGDKTWGMFAVSQTSDAKWNEEAFKALVLDPDVKEFVHDLVSEHKSSDAKAFDDIVRDKGKGLIGLLAGSPGVGKTLTAEAISEISKRPLYVISSGELGHLPEDVHNNLKNILELAEHWDAVVLLDEADCFLAARDNLDLARNATVSVFLRELEYYQGILILTTNRVTAIDTAFQSRIHFSLQYPDLERDGRRAIWQNFISLAEKREKLKMEISDEDLEVLAGIQLNGRQIKNAMSVSQTVAIKRGKPLTLDTIQTAMRLSQHAWLSEN</sequence>
<reference evidence="2 3" key="1">
    <citation type="journal article" date="2018" name="Sci. Rep.">
        <title>Comparative genomics provides insights into the lifestyle and reveals functional heterogeneity of dark septate endophytic fungi.</title>
        <authorList>
            <person name="Knapp D.G."/>
            <person name="Nemeth J.B."/>
            <person name="Barry K."/>
            <person name="Hainaut M."/>
            <person name="Henrissat B."/>
            <person name="Johnson J."/>
            <person name="Kuo A."/>
            <person name="Lim J.H.P."/>
            <person name="Lipzen A."/>
            <person name="Nolan M."/>
            <person name="Ohm R.A."/>
            <person name="Tamas L."/>
            <person name="Grigoriev I.V."/>
            <person name="Spatafora J.W."/>
            <person name="Nagy L.G."/>
            <person name="Kovacs G.M."/>
        </authorList>
    </citation>
    <scope>NUCLEOTIDE SEQUENCE [LARGE SCALE GENOMIC DNA]</scope>
    <source>
        <strain evidence="2 3">DSE2036</strain>
    </source>
</reference>
<dbReference type="Gene3D" id="3.40.50.300">
    <property type="entry name" value="P-loop containing nucleotide triphosphate hydrolases"/>
    <property type="match status" value="1"/>
</dbReference>
<accession>A0A2V1DFW2</accession>
<evidence type="ECO:0000313" key="2">
    <source>
        <dbReference type="EMBL" id="PVH96483.1"/>
    </source>
</evidence>
<dbReference type="SMART" id="SM00382">
    <property type="entry name" value="AAA"/>
    <property type="match status" value="1"/>
</dbReference>
<dbReference type="Pfam" id="PF22942">
    <property type="entry name" value="DUF7025"/>
    <property type="match status" value="1"/>
</dbReference>
<proteinExistence type="predicted"/>
<dbReference type="InterPro" id="IPR054289">
    <property type="entry name" value="DUF7025"/>
</dbReference>
<organism evidence="2 3">
    <name type="scientific">Periconia macrospinosa</name>
    <dbReference type="NCBI Taxonomy" id="97972"/>
    <lineage>
        <taxon>Eukaryota</taxon>
        <taxon>Fungi</taxon>
        <taxon>Dikarya</taxon>
        <taxon>Ascomycota</taxon>
        <taxon>Pezizomycotina</taxon>
        <taxon>Dothideomycetes</taxon>
        <taxon>Pleosporomycetidae</taxon>
        <taxon>Pleosporales</taxon>
        <taxon>Massarineae</taxon>
        <taxon>Periconiaceae</taxon>
        <taxon>Periconia</taxon>
    </lineage>
</organism>
<keyword evidence="2" id="KW-0378">Hydrolase</keyword>